<comment type="function">
    <text evidence="1">Essential for recycling GMP and indirectly, cGMP.</text>
</comment>
<name>A0A3P3QW69_9FIRM</name>
<dbReference type="Gene3D" id="3.40.50.300">
    <property type="entry name" value="P-loop containing nucleotide triphosphate hydrolases"/>
    <property type="match status" value="1"/>
</dbReference>
<dbReference type="EMBL" id="RRCO01000003">
    <property type="protein sequence ID" value="RRJ25532.1"/>
    <property type="molecule type" value="Genomic_DNA"/>
</dbReference>
<dbReference type="Proteomes" id="UP000272490">
    <property type="component" value="Unassembled WGS sequence"/>
</dbReference>
<dbReference type="PROSITE" id="PS50052">
    <property type="entry name" value="GUANYLATE_KINASE_2"/>
    <property type="match status" value="1"/>
</dbReference>
<dbReference type="PROSITE" id="PS00856">
    <property type="entry name" value="GUANYLATE_KINASE_1"/>
    <property type="match status" value="1"/>
</dbReference>
<protein>
    <submittedName>
        <fullName evidence="7">Guanylate kinase</fullName>
    </submittedName>
</protein>
<keyword evidence="3" id="KW-0808">Transferase</keyword>
<reference evidence="7 8" key="1">
    <citation type="submission" date="2018-11" db="EMBL/GenBank/DDBJ databases">
        <title>Genome sequencing of Lachnoanaerobaculum sp. KCOM 2030 (= ChDC B114).</title>
        <authorList>
            <person name="Kook J.-K."/>
            <person name="Park S.-N."/>
            <person name="Lim Y.K."/>
        </authorList>
    </citation>
    <scope>NUCLEOTIDE SEQUENCE [LARGE SCALE GENOMIC DNA]</scope>
    <source>
        <strain evidence="7 8">KCOM 2030</strain>
    </source>
</reference>
<evidence type="ECO:0000256" key="4">
    <source>
        <dbReference type="ARBA" id="ARBA00022777"/>
    </source>
</evidence>
<evidence type="ECO:0000256" key="2">
    <source>
        <dbReference type="ARBA" id="ARBA00005790"/>
    </source>
</evidence>
<organism evidence="7 8">
    <name type="scientific">Lachnoanaerobaculum gingivalis</name>
    <dbReference type="NCBI Taxonomy" id="2490855"/>
    <lineage>
        <taxon>Bacteria</taxon>
        <taxon>Bacillati</taxon>
        <taxon>Bacillota</taxon>
        <taxon>Clostridia</taxon>
        <taxon>Lachnospirales</taxon>
        <taxon>Lachnospiraceae</taxon>
        <taxon>Lachnoanaerobaculum</taxon>
    </lineage>
</organism>
<dbReference type="SMART" id="SM00072">
    <property type="entry name" value="GuKc"/>
    <property type="match status" value="1"/>
</dbReference>
<evidence type="ECO:0000259" key="6">
    <source>
        <dbReference type="PROSITE" id="PS50052"/>
    </source>
</evidence>
<comment type="catalytic activity">
    <reaction evidence="5">
        <text>GMP + ATP = GDP + ADP</text>
        <dbReference type="Rhea" id="RHEA:20780"/>
        <dbReference type="ChEBI" id="CHEBI:30616"/>
        <dbReference type="ChEBI" id="CHEBI:58115"/>
        <dbReference type="ChEBI" id="CHEBI:58189"/>
        <dbReference type="ChEBI" id="CHEBI:456216"/>
        <dbReference type="EC" id="2.7.4.8"/>
    </reaction>
</comment>
<dbReference type="InterPro" id="IPR027417">
    <property type="entry name" value="P-loop_NTPase"/>
</dbReference>
<sequence length="197" mass="23022">MGKIYYVMGKSASGKDTIFKRLYKECPRTKRLITYTTRPIRDGEENGVDYHFVDESVIEEYRKQGKLIEMRTYNTVKGPWIYATIDDGSLHLESKNYLIIGTLDSYKKIKEYYGAENVVPIFIELSDGIRLQRAINREMVQSEPQYAELCRRFLADEEDFSPMRLEASGITKKYVNEDLNKCILEIKKDMGIKIQDE</sequence>
<gene>
    <name evidence="7" type="ORF">EHV10_07845</name>
</gene>
<dbReference type="AlphaFoldDB" id="A0A3P3QW69"/>
<proteinExistence type="inferred from homology"/>
<evidence type="ECO:0000313" key="8">
    <source>
        <dbReference type="Proteomes" id="UP000272490"/>
    </source>
</evidence>
<dbReference type="PANTHER" id="PTHR23117">
    <property type="entry name" value="GUANYLATE KINASE-RELATED"/>
    <property type="match status" value="1"/>
</dbReference>
<dbReference type="InterPro" id="IPR008145">
    <property type="entry name" value="GK/Ca_channel_bsu"/>
</dbReference>
<keyword evidence="8" id="KW-1185">Reference proteome</keyword>
<dbReference type="InterPro" id="IPR008144">
    <property type="entry name" value="Guanylate_kin-like_dom"/>
</dbReference>
<dbReference type="GO" id="GO:0004385">
    <property type="term" value="F:GMP kinase activity"/>
    <property type="evidence" value="ECO:0007669"/>
    <property type="project" value="UniProtKB-EC"/>
</dbReference>
<evidence type="ECO:0000256" key="1">
    <source>
        <dbReference type="ARBA" id="ARBA00003531"/>
    </source>
</evidence>
<dbReference type="InterPro" id="IPR020590">
    <property type="entry name" value="Guanylate_kinase_CS"/>
</dbReference>
<evidence type="ECO:0000256" key="5">
    <source>
        <dbReference type="ARBA" id="ARBA00048594"/>
    </source>
</evidence>
<evidence type="ECO:0000313" key="7">
    <source>
        <dbReference type="EMBL" id="RRJ25532.1"/>
    </source>
</evidence>
<dbReference type="PANTHER" id="PTHR23117:SF13">
    <property type="entry name" value="GUANYLATE KINASE"/>
    <property type="match status" value="1"/>
</dbReference>
<feature type="domain" description="Guanylate kinase-like" evidence="6">
    <location>
        <begin position="2"/>
        <end position="191"/>
    </location>
</feature>
<dbReference type="RefSeq" id="WP_128674161.1">
    <property type="nucleotide sequence ID" value="NZ_RRCO01000003.1"/>
</dbReference>
<dbReference type="SUPFAM" id="SSF52540">
    <property type="entry name" value="P-loop containing nucleoside triphosphate hydrolases"/>
    <property type="match status" value="1"/>
</dbReference>
<accession>A0A3P3QW69</accession>
<dbReference type="OrthoDB" id="1033810at2"/>
<dbReference type="GO" id="GO:0005829">
    <property type="term" value="C:cytosol"/>
    <property type="evidence" value="ECO:0007669"/>
    <property type="project" value="TreeGrafter"/>
</dbReference>
<evidence type="ECO:0000256" key="3">
    <source>
        <dbReference type="ARBA" id="ARBA00022679"/>
    </source>
</evidence>
<dbReference type="Pfam" id="PF00625">
    <property type="entry name" value="Guanylate_kin"/>
    <property type="match status" value="1"/>
</dbReference>
<comment type="caution">
    <text evidence="7">The sequence shown here is derived from an EMBL/GenBank/DDBJ whole genome shotgun (WGS) entry which is preliminary data.</text>
</comment>
<keyword evidence="4 7" id="KW-0418">Kinase</keyword>
<comment type="similarity">
    <text evidence="2">Belongs to the guanylate kinase family.</text>
</comment>